<dbReference type="Gene3D" id="1.20.1640.10">
    <property type="entry name" value="Multidrug efflux transporter AcrB transmembrane domain"/>
    <property type="match status" value="2"/>
</dbReference>
<feature type="transmembrane region" description="Helical" evidence="8">
    <location>
        <begin position="273"/>
        <end position="294"/>
    </location>
</feature>
<keyword evidence="3" id="KW-1003">Cell membrane</keyword>
<evidence type="ECO:0000256" key="5">
    <source>
        <dbReference type="ARBA" id="ARBA00022989"/>
    </source>
</evidence>
<sequence>MATYLYRLGRLAYRRRWAVLIAWLLALAVAVGASVAFSAEPEDSFSLPGTEAQETLDTLGERFPEASGGRGQVVFHAPDGQQLTTPEAREAIEQTTAAVGAVDGVIAVVDPFTGQSISPQGDIAFTQVNFALPAADLAESTLERVEEAAEPARAAGLTVEYGGDAFAPIAPPQIAGPGEIIGVAVAVVVLILVFRSVLAAVLPLFTALVGVGIGVMTLQSFSGVVTMDSTAPILALMLGLAVGIDYALFIVSRHQQQVRDGMDPEESAARANGTAGGAVVFAGSTVVIALAALAVVDIPFLTVMGVGAAGTVVVAVLIAITLLPAMFGFVGGRIANTPIPSPWARRAARAQAEGRKVPAGPAAAWVRGIARMPIVVILVGVVGLGAVALPATDLHLGLPSNADPGSSADRASELLDDGFGPGFNAPLLVAIGGEDPATVQTAAEGFFGTVSELPNVVMVAPPQPNASGDTVLLTVIPGSGPADAETEDVVEAIRDTAGSIEAETGTEIGVTGTTAMNIDISTQLAEALPIYCLVVVGLALLLLMLVFRSIAVPIKAAAGFLLSIAASIGAVVAVYQWGWLNDLFAVDETGPIISFLPILLVGVLFGLAMDYEVFLVSRMREDFVHGADPREAVATGYQHGAKVVGAAALIMIAVFGSFIYSHEHMIKAIAFSLAFGVLVDALLVRMTLVPALMTLMGRGAWWLPGFLQRALPNVDIEGERLAHLLDADGRGPGHGDGGEGHGGGGFGPGGDSGPDDPDAGGAHGRETVGSAAR</sequence>
<dbReference type="SUPFAM" id="SSF82866">
    <property type="entry name" value="Multidrug efflux transporter AcrB transmembrane domain"/>
    <property type="match status" value="2"/>
</dbReference>
<accession>A0A853AC41</accession>
<evidence type="ECO:0000256" key="1">
    <source>
        <dbReference type="ARBA" id="ARBA00004651"/>
    </source>
</evidence>
<comment type="caution">
    <text evidence="10">The sequence shown here is derived from an EMBL/GenBank/DDBJ whole genome shotgun (WGS) entry which is preliminary data.</text>
</comment>
<feature type="transmembrane region" description="Helical" evidence="8">
    <location>
        <begin position="528"/>
        <end position="547"/>
    </location>
</feature>
<dbReference type="InterPro" id="IPR050545">
    <property type="entry name" value="Mycobact_MmpL"/>
</dbReference>
<feature type="transmembrane region" description="Helical" evidence="8">
    <location>
        <begin position="559"/>
        <end position="580"/>
    </location>
</feature>
<keyword evidence="4 8" id="KW-0812">Transmembrane</keyword>
<evidence type="ECO:0000256" key="8">
    <source>
        <dbReference type="SAM" id="Phobius"/>
    </source>
</evidence>
<proteinExistence type="inferred from homology"/>
<dbReference type="InterPro" id="IPR004869">
    <property type="entry name" value="MMPL_dom"/>
</dbReference>
<dbReference type="EMBL" id="JACBZD010000002">
    <property type="protein sequence ID" value="NYI08141.1"/>
    <property type="molecule type" value="Genomic_DNA"/>
</dbReference>
<organism evidence="10 11">
    <name type="scientific">Allostreptomyces psammosilenae</name>
    <dbReference type="NCBI Taxonomy" id="1892865"/>
    <lineage>
        <taxon>Bacteria</taxon>
        <taxon>Bacillati</taxon>
        <taxon>Actinomycetota</taxon>
        <taxon>Actinomycetes</taxon>
        <taxon>Kitasatosporales</taxon>
        <taxon>Streptomycetaceae</taxon>
        <taxon>Allostreptomyces</taxon>
    </lineage>
</organism>
<reference evidence="10 11" key="1">
    <citation type="submission" date="2020-07" db="EMBL/GenBank/DDBJ databases">
        <title>Sequencing the genomes of 1000 actinobacteria strains.</title>
        <authorList>
            <person name="Klenk H.-P."/>
        </authorList>
    </citation>
    <scope>NUCLEOTIDE SEQUENCE [LARGE SCALE GENOMIC DNA]</scope>
    <source>
        <strain evidence="10 11">DSM 42178</strain>
    </source>
</reference>
<feature type="transmembrane region" description="Helical" evidence="8">
    <location>
        <begin position="201"/>
        <end position="221"/>
    </location>
</feature>
<gene>
    <name evidence="10" type="ORF">FHU37_005170</name>
</gene>
<evidence type="ECO:0000259" key="9">
    <source>
        <dbReference type="PROSITE" id="PS50156"/>
    </source>
</evidence>
<feature type="transmembrane region" description="Helical" evidence="8">
    <location>
        <begin position="233"/>
        <end position="252"/>
    </location>
</feature>
<feature type="transmembrane region" description="Helical" evidence="8">
    <location>
        <begin position="300"/>
        <end position="323"/>
    </location>
</feature>
<name>A0A853AC41_9ACTN</name>
<feature type="region of interest" description="Disordered" evidence="7">
    <location>
        <begin position="725"/>
        <end position="773"/>
    </location>
</feature>
<feature type="transmembrane region" description="Helical" evidence="8">
    <location>
        <begin position="643"/>
        <end position="662"/>
    </location>
</feature>
<dbReference type="InterPro" id="IPR000731">
    <property type="entry name" value="SSD"/>
</dbReference>
<keyword evidence="5 8" id="KW-1133">Transmembrane helix</keyword>
<comment type="similarity">
    <text evidence="2">Belongs to the resistance-nodulation-cell division (RND) (TC 2.A.6) family. MmpL subfamily.</text>
</comment>
<feature type="transmembrane region" description="Helical" evidence="8">
    <location>
        <begin position="374"/>
        <end position="391"/>
    </location>
</feature>
<evidence type="ECO:0000256" key="4">
    <source>
        <dbReference type="ARBA" id="ARBA00022692"/>
    </source>
</evidence>
<dbReference type="PANTHER" id="PTHR33406:SF11">
    <property type="entry name" value="MEMBRANE PROTEIN SCO6666-RELATED"/>
    <property type="match status" value="1"/>
</dbReference>
<feature type="compositionally biased region" description="Basic and acidic residues" evidence="7">
    <location>
        <begin position="725"/>
        <end position="739"/>
    </location>
</feature>
<dbReference type="PROSITE" id="PS50156">
    <property type="entry name" value="SSD"/>
    <property type="match status" value="1"/>
</dbReference>
<evidence type="ECO:0000313" key="11">
    <source>
        <dbReference type="Proteomes" id="UP000567795"/>
    </source>
</evidence>
<dbReference type="AlphaFoldDB" id="A0A853AC41"/>
<feature type="transmembrane region" description="Helical" evidence="8">
    <location>
        <begin position="174"/>
        <end position="194"/>
    </location>
</feature>
<evidence type="ECO:0000256" key="3">
    <source>
        <dbReference type="ARBA" id="ARBA00022475"/>
    </source>
</evidence>
<evidence type="ECO:0000256" key="7">
    <source>
        <dbReference type="SAM" id="MobiDB-lite"/>
    </source>
</evidence>
<dbReference type="PANTHER" id="PTHR33406">
    <property type="entry name" value="MEMBRANE PROTEIN MJ1562-RELATED"/>
    <property type="match status" value="1"/>
</dbReference>
<dbReference type="GO" id="GO:0005886">
    <property type="term" value="C:plasma membrane"/>
    <property type="evidence" value="ECO:0007669"/>
    <property type="project" value="UniProtKB-SubCell"/>
</dbReference>
<keyword evidence="11" id="KW-1185">Reference proteome</keyword>
<feature type="domain" description="SSD" evidence="9">
    <location>
        <begin position="196"/>
        <end position="329"/>
    </location>
</feature>
<feature type="compositionally biased region" description="Gly residues" evidence="7">
    <location>
        <begin position="740"/>
        <end position="752"/>
    </location>
</feature>
<comment type="subcellular location">
    <subcellularLocation>
        <location evidence="1">Cell membrane</location>
        <topology evidence="1">Multi-pass membrane protein</topology>
    </subcellularLocation>
</comment>
<dbReference type="Proteomes" id="UP000567795">
    <property type="component" value="Unassembled WGS sequence"/>
</dbReference>
<dbReference type="RefSeq" id="WP_179817005.1">
    <property type="nucleotide sequence ID" value="NZ_JACBZD010000002.1"/>
</dbReference>
<feature type="transmembrane region" description="Helical" evidence="8">
    <location>
        <begin position="592"/>
        <end position="611"/>
    </location>
</feature>
<evidence type="ECO:0000313" key="10">
    <source>
        <dbReference type="EMBL" id="NYI08141.1"/>
    </source>
</evidence>
<protein>
    <submittedName>
        <fullName evidence="10">RND superfamily putative drug exporter</fullName>
    </submittedName>
</protein>
<dbReference type="Pfam" id="PF03176">
    <property type="entry name" value="MMPL"/>
    <property type="match status" value="2"/>
</dbReference>
<feature type="transmembrane region" description="Helical" evidence="8">
    <location>
        <begin position="668"/>
        <end position="688"/>
    </location>
</feature>
<evidence type="ECO:0000256" key="6">
    <source>
        <dbReference type="ARBA" id="ARBA00023136"/>
    </source>
</evidence>
<evidence type="ECO:0000256" key="2">
    <source>
        <dbReference type="ARBA" id="ARBA00010157"/>
    </source>
</evidence>
<keyword evidence="6 8" id="KW-0472">Membrane</keyword>